<sequence>MEKNEKQRNRSLSNLPLDVIGNILSKLPVKCLLQWRCVCKAWRDLISDPQFAKSHLEHFIIQETLMLIERSTYVVHYDMLNGVVEDLDCPVTPCFPYVWLNIVGSCNGLLCINPCIYPKNNGLVLWNPSTRELRELPGTPIEFPTRSRKCLSTLYGFGYDSFADDYKLVRVVAFATESYETEVKLYSLRTNSWKRIEDFPYSVPNKCHGIFVSGALHWLVSSEDDLVCTYFVTSLDLAEEKYGLLQLPDYESGQSYCEIGVLGGCLCMYRFVSDITFEVWFMREYGMIESWTKFSITVPHITGMENFVHVKPLCCTENGQIILRVGRKKLVMYSPKEELFRYLLFHGMSEHSVAVTYVESLVSPYNFNVLGR</sequence>
<dbReference type="PANTHER" id="PTHR31672:SF13">
    <property type="entry name" value="F-BOX PROTEIN CPR30-LIKE"/>
    <property type="match status" value="1"/>
</dbReference>
<dbReference type="InterPro" id="IPR017451">
    <property type="entry name" value="F-box-assoc_interact_dom"/>
</dbReference>
<dbReference type="SUPFAM" id="SSF81383">
    <property type="entry name" value="F-box domain"/>
    <property type="match status" value="1"/>
</dbReference>
<dbReference type="CDD" id="cd22157">
    <property type="entry name" value="F-box_AtFBW1-like"/>
    <property type="match status" value="1"/>
</dbReference>
<dbReference type="AlphaFoldDB" id="A0A2N9GE49"/>
<dbReference type="PROSITE" id="PS50181">
    <property type="entry name" value="FBOX"/>
    <property type="match status" value="1"/>
</dbReference>
<evidence type="ECO:0000313" key="2">
    <source>
        <dbReference type="EMBL" id="SPC97404.1"/>
    </source>
</evidence>
<accession>A0A2N9GE49</accession>
<dbReference type="Pfam" id="PF07734">
    <property type="entry name" value="FBA_1"/>
    <property type="match status" value="1"/>
</dbReference>
<proteinExistence type="predicted"/>
<feature type="domain" description="F-box" evidence="1">
    <location>
        <begin position="9"/>
        <end position="55"/>
    </location>
</feature>
<dbReference type="PANTHER" id="PTHR31672">
    <property type="entry name" value="BNACNNG10540D PROTEIN"/>
    <property type="match status" value="1"/>
</dbReference>
<evidence type="ECO:0000259" key="1">
    <source>
        <dbReference type="PROSITE" id="PS50181"/>
    </source>
</evidence>
<organism evidence="2">
    <name type="scientific">Fagus sylvatica</name>
    <name type="common">Beechnut</name>
    <dbReference type="NCBI Taxonomy" id="28930"/>
    <lineage>
        <taxon>Eukaryota</taxon>
        <taxon>Viridiplantae</taxon>
        <taxon>Streptophyta</taxon>
        <taxon>Embryophyta</taxon>
        <taxon>Tracheophyta</taxon>
        <taxon>Spermatophyta</taxon>
        <taxon>Magnoliopsida</taxon>
        <taxon>eudicotyledons</taxon>
        <taxon>Gunneridae</taxon>
        <taxon>Pentapetalae</taxon>
        <taxon>rosids</taxon>
        <taxon>fabids</taxon>
        <taxon>Fagales</taxon>
        <taxon>Fagaceae</taxon>
        <taxon>Fagus</taxon>
    </lineage>
</organism>
<dbReference type="NCBIfam" id="TIGR01640">
    <property type="entry name" value="F_box_assoc_1"/>
    <property type="match status" value="1"/>
</dbReference>
<dbReference type="EMBL" id="OIVN01001768">
    <property type="protein sequence ID" value="SPC97404.1"/>
    <property type="molecule type" value="Genomic_DNA"/>
</dbReference>
<reference evidence="2" key="1">
    <citation type="submission" date="2018-02" db="EMBL/GenBank/DDBJ databases">
        <authorList>
            <person name="Cohen D.B."/>
            <person name="Kent A.D."/>
        </authorList>
    </citation>
    <scope>NUCLEOTIDE SEQUENCE</scope>
</reference>
<dbReference type="InterPro" id="IPR050796">
    <property type="entry name" value="SCF_F-box_component"/>
</dbReference>
<dbReference type="InterPro" id="IPR036047">
    <property type="entry name" value="F-box-like_dom_sf"/>
</dbReference>
<dbReference type="InterPro" id="IPR001810">
    <property type="entry name" value="F-box_dom"/>
</dbReference>
<dbReference type="InterPro" id="IPR011043">
    <property type="entry name" value="Gal_Oxase/kelch_b-propeller"/>
</dbReference>
<dbReference type="InterPro" id="IPR006527">
    <property type="entry name" value="F-box-assoc_dom_typ1"/>
</dbReference>
<protein>
    <recommendedName>
        <fullName evidence="1">F-box domain-containing protein</fullName>
    </recommendedName>
</protein>
<dbReference type="Gene3D" id="1.20.1280.50">
    <property type="match status" value="1"/>
</dbReference>
<dbReference type="SMART" id="SM00256">
    <property type="entry name" value="FBOX"/>
    <property type="match status" value="1"/>
</dbReference>
<dbReference type="SUPFAM" id="SSF50965">
    <property type="entry name" value="Galactose oxidase, central domain"/>
    <property type="match status" value="1"/>
</dbReference>
<gene>
    <name evidence="2" type="ORF">FSB_LOCUS25286</name>
</gene>
<name>A0A2N9GE49_FAGSY</name>
<dbReference type="Pfam" id="PF00646">
    <property type="entry name" value="F-box"/>
    <property type="match status" value="1"/>
</dbReference>